<accession>A0A7Z7JEX6</accession>
<proteinExistence type="predicted"/>
<dbReference type="AlphaFoldDB" id="A0A7Z7JEX6"/>
<name>A0A7Z7JEX6_9BURK</name>
<evidence type="ECO:0000313" key="2">
    <source>
        <dbReference type="Proteomes" id="UP000257139"/>
    </source>
</evidence>
<sequence length="67" mass="7008">MRSVPPGRPALVPAASVAAAATGAAAGAADESAVAHIRTIPVSTDSKREDFIVLPFERRLQRLRRSA</sequence>
<dbReference type="Proteomes" id="UP000257139">
    <property type="component" value="Chromosome CBM2594_b"/>
</dbReference>
<protein>
    <submittedName>
        <fullName evidence="1">Uncharacterized protein</fullName>
    </submittedName>
</protein>
<reference evidence="1 2" key="1">
    <citation type="submission" date="2018-01" db="EMBL/GenBank/DDBJ databases">
        <authorList>
            <person name="Clerissi C."/>
        </authorList>
    </citation>
    <scope>NUCLEOTIDE SEQUENCE [LARGE SCALE GENOMIC DNA]</scope>
    <source>
        <strain evidence="1">Cupriavidus taiwanensis STM 6021</strain>
    </source>
</reference>
<gene>
    <name evidence="1" type="ORF">CBM2594_B30238</name>
</gene>
<organism evidence="1 2">
    <name type="scientific">Cupriavidus taiwanensis</name>
    <dbReference type="NCBI Taxonomy" id="164546"/>
    <lineage>
        <taxon>Bacteria</taxon>
        <taxon>Pseudomonadati</taxon>
        <taxon>Pseudomonadota</taxon>
        <taxon>Betaproteobacteria</taxon>
        <taxon>Burkholderiales</taxon>
        <taxon>Burkholderiaceae</taxon>
        <taxon>Cupriavidus</taxon>
    </lineage>
</organism>
<evidence type="ECO:0000313" key="1">
    <source>
        <dbReference type="EMBL" id="SPC22388.1"/>
    </source>
</evidence>
<dbReference type="EMBL" id="LT978514">
    <property type="protein sequence ID" value="SPC22388.1"/>
    <property type="molecule type" value="Genomic_DNA"/>
</dbReference>